<dbReference type="InterPro" id="IPR000944">
    <property type="entry name" value="Tscrpt_reg_Rrf2"/>
</dbReference>
<dbReference type="InterPro" id="IPR036390">
    <property type="entry name" value="WH_DNA-bd_sf"/>
</dbReference>
<dbReference type="PANTHER" id="PTHR33221:SF15">
    <property type="entry name" value="HTH-TYPE TRANSCRIPTIONAL REGULATOR YWGB-RELATED"/>
    <property type="match status" value="1"/>
</dbReference>
<reference evidence="1 2" key="1">
    <citation type="submission" date="2018-06" db="EMBL/GenBank/DDBJ databases">
        <title>Spongiibacterium sp. HME9304 Genome sequencing and assembly.</title>
        <authorList>
            <person name="Kang H."/>
            <person name="Kim H."/>
            <person name="Joh K."/>
        </authorList>
    </citation>
    <scope>NUCLEOTIDE SEQUENCE [LARGE SCALE GENOMIC DNA]</scope>
    <source>
        <strain evidence="1 2">HME9304</strain>
    </source>
</reference>
<evidence type="ECO:0000313" key="2">
    <source>
        <dbReference type="Proteomes" id="UP000248536"/>
    </source>
</evidence>
<dbReference type="InterPro" id="IPR030489">
    <property type="entry name" value="TR_Rrf2-type_CS"/>
</dbReference>
<dbReference type="Proteomes" id="UP000248536">
    <property type="component" value="Chromosome"/>
</dbReference>
<dbReference type="GO" id="GO:0005829">
    <property type="term" value="C:cytosol"/>
    <property type="evidence" value="ECO:0007669"/>
    <property type="project" value="TreeGrafter"/>
</dbReference>
<organism evidence="1 2">
    <name type="scientific">Flagellimonas maritima</name>
    <dbReference type="NCBI Taxonomy" id="1383885"/>
    <lineage>
        <taxon>Bacteria</taxon>
        <taxon>Pseudomonadati</taxon>
        <taxon>Bacteroidota</taxon>
        <taxon>Flavobacteriia</taxon>
        <taxon>Flavobacteriales</taxon>
        <taxon>Flavobacteriaceae</taxon>
        <taxon>Flagellimonas</taxon>
    </lineage>
</organism>
<dbReference type="InterPro" id="IPR036388">
    <property type="entry name" value="WH-like_DNA-bd_sf"/>
</dbReference>
<dbReference type="RefSeq" id="WP_112379052.1">
    <property type="nucleotide sequence ID" value="NZ_CP030104.1"/>
</dbReference>
<dbReference type="NCBIfam" id="TIGR00738">
    <property type="entry name" value="rrf2_super"/>
    <property type="match status" value="1"/>
</dbReference>
<accession>A0A2Z4LVF8</accession>
<name>A0A2Z4LVF8_9FLAO</name>
<dbReference type="SUPFAM" id="SSF46785">
    <property type="entry name" value="Winged helix' DNA-binding domain"/>
    <property type="match status" value="1"/>
</dbReference>
<dbReference type="Gene3D" id="1.10.10.10">
    <property type="entry name" value="Winged helix-like DNA-binding domain superfamily/Winged helix DNA-binding domain"/>
    <property type="match status" value="1"/>
</dbReference>
<sequence length="143" mass="15735">MLSTSTKYALRAVLYLAVNSSENKKVLAKDISGPTNIPKAYLSKLLQELSKHRIVSSIRGPGGGFYLTPENKKVPLIHIVQVIDGDSRLNSCMLSVRDCDEDHPCPIHHLVGDAKTNFIKNLKENSLEDLVKSIQNGDSVLPL</sequence>
<keyword evidence="2" id="KW-1185">Reference proteome</keyword>
<dbReference type="GO" id="GO:0003700">
    <property type="term" value="F:DNA-binding transcription factor activity"/>
    <property type="evidence" value="ECO:0007669"/>
    <property type="project" value="TreeGrafter"/>
</dbReference>
<dbReference type="Pfam" id="PF02082">
    <property type="entry name" value="Rrf2"/>
    <property type="match status" value="1"/>
</dbReference>
<protein>
    <submittedName>
        <fullName evidence="1">HTH-type transcriptional regulator</fullName>
    </submittedName>
</protein>
<dbReference type="AlphaFoldDB" id="A0A2Z4LVF8"/>
<dbReference type="KEGG" id="spon:HME9304_02717"/>
<dbReference type="PROSITE" id="PS51197">
    <property type="entry name" value="HTH_RRF2_2"/>
    <property type="match status" value="1"/>
</dbReference>
<dbReference type="PANTHER" id="PTHR33221">
    <property type="entry name" value="WINGED HELIX-TURN-HELIX TRANSCRIPTIONAL REGULATOR, RRF2 FAMILY"/>
    <property type="match status" value="1"/>
</dbReference>
<dbReference type="EMBL" id="CP030104">
    <property type="protein sequence ID" value="AWX45690.1"/>
    <property type="molecule type" value="Genomic_DNA"/>
</dbReference>
<dbReference type="PROSITE" id="PS01332">
    <property type="entry name" value="HTH_RRF2_1"/>
    <property type="match status" value="1"/>
</dbReference>
<proteinExistence type="predicted"/>
<gene>
    <name evidence="1" type="ORF">HME9304_02717</name>
</gene>
<dbReference type="OrthoDB" id="9808360at2"/>
<evidence type="ECO:0000313" key="1">
    <source>
        <dbReference type="EMBL" id="AWX45690.1"/>
    </source>
</evidence>